<dbReference type="InterPro" id="IPR036320">
    <property type="entry name" value="Glycosyl_Trfase_fam3_N_dom_sf"/>
</dbReference>
<keyword evidence="3 6" id="KW-0328">Glycosyltransferase</keyword>
<evidence type="ECO:0000256" key="3">
    <source>
        <dbReference type="ARBA" id="ARBA00022676"/>
    </source>
</evidence>
<evidence type="ECO:0000256" key="4">
    <source>
        <dbReference type="ARBA" id="ARBA00022679"/>
    </source>
</evidence>
<dbReference type="Gene3D" id="3.90.1170.30">
    <property type="entry name" value="Pyrimidine nucleoside phosphorylase-like, C-terminal domain"/>
    <property type="match status" value="1"/>
</dbReference>
<organism evidence="6 7">
    <name type="scientific">Candidatus Promineifilum breve</name>
    <dbReference type="NCBI Taxonomy" id="1806508"/>
    <lineage>
        <taxon>Bacteria</taxon>
        <taxon>Bacillati</taxon>
        <taxon>Chloroflexota</taxon>
        <taxon>Ardenticatenia</taxon>
        <taxon>Candidatus Promineifilales</taxon>
        <taxon>Candidatus Promineifilaceae</taxon>
        <taxon>Candidatus Promineifilum</taxon>
    </lineage>
</organism>
<comment type="subunit">
    <text evidence="2">Homodimer.</text>
</comment>
<dbReference type="InterPro" id="IPR000053">
    <property type="entry name" value="Thymidine/pyrmidine_PPase"/>
</dbReference>
<evidence type="ECO:0000256" key="2">
    <source>
        <dbReference type="ARBA" id="ARBA00011738"/>
    </source>
</evidence>
<evidence type="ECO:0000256" key="1">
    <source>
        <dbReference type="ARBA" id="ARBA00006915"/>
    </source>
</evidence>
<dbReference type="FunFam" id="3.40.1030.10:FF:000003">
    <property type="entry name" value="Pyrimidine-nucleoside phosphorylase"/>
    <property type="match status" value="1"/>
</dbReference>
<dbReference type="NCBIfam" id="NF004490">
    <property type="entry name" value="PRK05820.1"/>
    <property type="match status" value="1"/>
</dbReference>
<dbReference type="EMBL" id="LN890655">
    <property type="protein sequence ID" value="CUS04516.2"/>
    <property type="molecule type" value="Genomic_DNA"/>
</dbReference>
<dbReference type="Gene3D" id="1.20.970.10">
    <property type="entry name" value="Transferase, Pyrimidine Nucleoside Phosphorylase, Chain C"/>
    <property type="match status" value="1"/>
</dbReference>
<dbReference type="KEGG" id="pbf:CFX0092_A2638"/>
<feature type="domain" description="Pyrimidine nucleoside phosphorylase C-terminal" evidence="5">
    <location>
        <begin position="349"/>
        <end position="423"/>
    </location>
</feature>
<dbReference type="EC" id="2.4.2.2" evidence="6"/>
<comment type="similarity">
    <text evidence="1">Belongs to the thymidine/pyrimidine-nucleoside phosphorylase family.</text>
</comment>
<evidence type="ECO:0000313" key="6">
    <source>
        <dbReference type="EMBL" id="CUS04516.2"/>
    </source>
</evidence>
<dbReference type="RefSeq" id="WP_095043840.1">
    <property type="nucleotide sequence ID" value="NZ_LN890655.1"/>
</dbReference>
<dbReference type="SUPFAM" id="SSF47648">
    <property type="entry name" value="Nucleoside phosphorylase/phosphoribosyltransferase N-terminal domain"/>
    <property type="match status" value="1"/>
</dbReference>
<dbReference type="InterPro" id="IPR018090">
    <property type="entry name" value="Pyrmidine_PPas_bac/euk"/>
</dbReference>
<dbReference type="Proteomes" id="UP000215027">
    <property type="component" value="Chromosome I"/>
</dbReference>
<dbReference type="Pfam" id="PF02885">
    <property type="entry name" value="Glycos_trans_3N"/>
    <property type="match status" value="1"/>
</dbReference>
<sequence length="442" mass="46172">MAAKTRMVDLIARKRDGGELTTAEIDGFIHDYTAGDIPDYQAAALLMAIYLRGMNRRETVDLTLAMAHSGDTLDLHDVAPFIVDKHSSGGVGDKTSLVVLPLVAAAGAPVGKMSGRGLGSSGGTLDKMESFAGWSPTLTLPQFKRQLADIGLVLAGQTHDLAPADGKLYALRDVTATVDNRALIAASIMSKKLAAGADAIVLDVKTGSGAFMPTVAAAEELARLMVEIGEDAGRRVVALISDMNQPLGHAVGNALEVREALDALRGGGPADLWAHCRAVAGHMLLLAGKADSLGAAEALVDAARADGRGLAKLRQLVVAQGGDGRQVDDPDRLPKARYVEPIEAKQSGYVTAMDTAELGWVCVRCGGGRLVKSDVIAPGVGFLLTVKIGDHIEAGQVIGEMHADDDMTLQQAQRDIPAALTVADDPAPPRPLFYATIDGEKN</sequence>
<gene>
    <name evidence="6" type="primary">pdp</name>
    <name evidence="6" type="ORF">CFX0092_A2638</name>
</gene>
<dbReference type="SMART" id="SM00941">
    <property type="entry name" value="PYNP_C"/>
    <property type="match status" value="1"/>
</dbReference>
<dbReference type="InterPro" id="IPR000312">
    <property type="entry name" value="Glycosyl_Trfase_fam3"/>
</dbReference>
<dbReference type="InterPro" id="IPR036566">
    <property type="entry name" value="PYNP-like_C_sf"/>
</dbReference>
<dbReference type="NCBIfam" id="TIGR02644">
    <property type="entry name" value="Y_phosphoryl"/>
    <property type="match status" value="1"/>
</dbReference>
<dbReference type="GO" id="GO:0004645">
    <property type="term" value="F:1,4-alpha-oligoglucan phosphorylase activity"/>
    <property type="evidence" value="ECO:0007669"/>
    <property type="project" value="InterPro"/>
</dbReference>
<keyword evidence="4 6" id="KW-0808">Transferase</keyword>
<name>A0A160T3D1_9CHLR</name>
<accession>A0A160T3D1</accession>
<dbReference type="InterPro" id="IPR017459">
    <property type="entry name" value="Glycosyl_Trfase_fam3_N_dom"/>
</dbReference>
<dbReference type="PANTHER" id="PTHR10515:SF0">
    <property type="entry name" value="THYMIDINE PHOSPHORYLASE"/>
    <property type="match status" value="1"/>
</dbReference>
<reference evidence="6" key="1">
    <citation type="submission" date="2016-01" db="EMBL/GenBank/DDBJ databases">
        <authorList>
            <person name="Mcilroy J.S."/>
            <person name="Karst M S."/>
            <person name="Albertsen M."/>
        </authorList>
    </citation>
    <scope>NUCLEOTIDE SEQUENCE</scope>
    <source>
        <strain evidence="6">Cfx-K</strain>
    </source>
</reference>
<dbReference type="Gene3D" id="3.40.1030.10">
    <property type="entry name" value="Nucleoside phosphorylase/phosphoribosyltransferase catalytic domain"/>
    <property type="match status" value="1"/>
</dbReference>
<dbReference type="Pfam" id="PF00591">
    <property type="entry name" value="Glycos_transf_3"/>
    <property type="match status" value="1"/>
</dbReference>
<dbReference type="AlphaFoldDB" id="A0A160T3D1"/>
<dbReference type="GO" id="GO:0006206">
    <property type="term" value="P:pyrimidine nucleobase metabolic process"/>
    <property type="evidence" value="ECO:0007669"/>
    <property type="project" value="InterPro"/>
</dbReference>
<dbReference type="InterPro" id="IPR035902">
    <property type="entry name" value="Nuc_phospho_transferase"/>
</dbReference>
<dbReference type="InterPro" id="IPR013102">
    <property type="entry name" value="PYNP_C"/>
</dbReference>
<evidence type="ECO:0000259" key="5">
    <source>
        <dbReference type="SMART" id="SM00941"/>
    </source>
</evidence>
<dbReference type="GO" id="GO:0009032">
    <property type="term" value="F:thymidine phosphorylase activity"/>
    <property type="evidence" value="ECO:0007669"/>
    <property type="project" value="TreeGrafter"/>
</dbReference>
<dbReference type="PIRSF" id="PIRSF000478">
    <property type="entry name" value="TP_PyNP"/>
    <property type="match status" value="1"/>
</dbReference>
<dbReference type="PANTHER" id="PTHR10515">
    <property type="entry name" value="THYMIDINE PHOSPHORYLASE"/>
    <property type="match status" value="1"/>
</dbReference>
<dbReference type="SUPFAM" id="SSF54680">
    <property type="entry name" value="Pyrimidine nucleoside phosphorylase C-terminal domain"/>
    <property type="match status" value="1"/>
</dbReference>
<dbReference type="SUPFAM" id="SSF52418">
    <property type="entry name" value="Nucleoside phosphorylase/phosphoribosyltransferase catalytic domain"/>
    <property type="match status" value="1"/>
</dbReference>
<keyword evidence="7" id="KW-1185">Reference proteome</keyword>
<dbReference type="Pfam" id="PF07831">
    <property type="entry name" value="PYNP_C"/>
    <property type="match status" value="1"/>
</dbReference>
<evidence type="ECO:0000313" key="7">
    <source>
        <dbReference type="Proteomes" id="UP000215027"/>
    </source>
</evidence>
<dbReference type="GO" id="GO:0006213">
    <property type="term" value="P:pyrimidine nucleoside metabolic process"/>
    <property type="evidence" value="ECO:0007669"/>
    <property type="project" value="InterPro"/>
</dbReference>
<dbReference type="OrthoDB" id="9763887at2"/>
<dbReference type="GO" id="GO:0005829">
    <property type="term" value="C:cytosol"/>
    <property type="evidence" value="ECO:0007669"/>
    <property type="project" value="TreeGrafter"/>
</dbReference>
<protein>
    <submittedName>
        <fullName evidence="6">Pyrimidine-nucleoside phosphorylase</fullName>
        <ecNumber evidence="6">2.4.2.2</ecNumber>
    </submittedName>
</protein>
<proteinExistence type="inferred from homology"/>